<comment type="caution">
    <text evidence="1">The sequence shown here is derived from an EMBL/GenBank/DDBJ whole genome shotgun (WGS) entry which is preliminary data.</text>
</comment>
<keyword evidence="2" id="KW-1185">Reference proteome</keyword>
<dbReference type="EMBL" id="VAHF01000003">
    <property type="protein sequence ID" value="TXG65500.1"/>
    <property type="molecule type" value="Genomic_DNA"/>
</dbReference>
<reference evidence="2" key="1">
    <citation type="journal article" date="2019" name="Gigascience">
        <title>De novo genome assembly of the endangered Acer yangbiense, a plant species with extremely small populations endemic to Yunnan Province, China.</title>
        <authorList>
            <person name="Yang J."/>
            <person name="Wariss H.M."/>
            <person name="Tao L."/>
            <person name="Zhang R."/>
            <person name="Yun Q."/>
            <person name="Hollingsworth P."/>
            <person name="Dao Z."/>
            <person name="Luo G."/>
            <person name="Guo H."/>
            <person name="Ma Y."/>
            <person name="Sun W."/>
        </authorList>
    </citation>
    <scope>NUCLEOTIDE SEQUENCE [LARGE SCALE GENOMIC DNA]</scope>
    <source>
        <strain evidence="2">cv. Malutang</strain>
    </source>
</reference>
<proteinExistence type="predicted"/>
<dbReference type="AlphaFoldDB" id="A0A5C7I828"/>
<dbReference type="Proteomes" id="UP000323000">
    <property type="component" value="Chromosome 3"/>
</dbReference>
<gene>
    <name evidence="1" type="ORF">EZV62_006775</name>
</gene>
<organism evidence="1 2">
    <name type="scientific">Acer yangbiense</name>
    <dbReference type="NCBI Taxonomy" id="1000413"/>
    <lineage>
        <taxon>Eukaryota</taxon>
        <taxon>Viridiplantae</taxon>
        <taxon>Streptophyta</taxon>
        <taxon>Embryophyta</taxon>
        <taxon>Tracheophyta</taxon>
        <taxon>Spermatophyta</taxon>
        <taxon>Magnoliopsida</taxon>
        <taxon>eudicotyledons</taxon>
        <taxon>Gunneridae</taxon>
        <taxon>Pentapetalae</taxon>
        <taxon>rosids</taxon>
        <taxon>malvids</taxon>
        <taxon>Sapindales</taxon>
        <taxon>Sapindaceae</taxon>
        <taxon>Hippocastanoideae</taxon>
        <taxon>Acereae</taxon>
        <taxon>Acer</taxon>
    </lineage>
</organism>
<evidence type="ECO:0000313" key="1">
    <source>
        <dbReference type="EMBL" id="TXG65500.1"/>
    </source>
</evidence>
<sequence>MSCGNQLWVFHFSLVCSRPEAVYVRTAKLGAMQMQSRVKMQNQMHIQRLGDDGTPFWLPVVLAYYRGAMGILLVNDVTDESSFNSNSHSLPCII</sequence>
<accession>A0A5C7I828</accession>
<protein>
    <submittedName>
        <fullName evidence="1">Uncharacterized protein</fullName>
    </submittedName>
</protein>
<name>A0A5C7I828_9ROSI</name>
<evidence type="ECO:0000313" key="2">
    <source>
        <dbReference type="Proteomes" id="UP000323000"/>
    </source>
</evidence>